<dbReference type="SUPFAM" id="SSF54631">
    <property type="entry name" value="CBS-domain pair"/>
    <property type="match status" value="1"/>
</dbReference>
<dbReference type="InterPro" id="IPR013785">
    <property type="entry name" value="Aldolase_TIM"/>
</dbReference>
<dbReference type="Pfam" id="PF00478">
    <property type="entry name" value="IMPDH"/>
    <property type="match status" value="1"/>
</dbReference>
<evidence type="ECO:0000256" key="11">
    <source>
        <dbReference type="ARBA" id="ARBA00023122"/>
    </source>
</evidence>
<proteinExistence type="inferred from homology"/>
<sequence length="491" mass="52689">MAKKNIFEQSESLTFDDVLIEPGYSEVLPSEVDVHAPLTRDIQLNIPILSAAMDTVTESRLAIALAREGGIGIMHRNMPPAEQALEVEKVKRSESGMIMDPITLPPTATLAEAEEIMARFHISGVPVVDLATNRLVGILTNRDTRFTEAADMYRPVTEFMTSDNLVVAKIDTTLDQAKEILKQHRIEKLPLVDEDGHLKGLITVKDIQKRMQFPNAAKDEHGRLLVGAAVGVGADLEERVEGLIEKGVDVVVIDTAHGHTAGVIKAIKRIKAVQKNLPVIAGNVVTEEGTEALIDADADAIKVGVGAGSICTTRIISGTGMPQLTAVYRCAKVARPKNIPVIADGGIKYSGDIVKAIVAGANTVMLGSLLAGLQEAPGEEILYGGRQFKSYRGMGSMGALQGYGKDRYGSQGGKLVPEGVEGMVPFKGPLNEFIYQLVGGLRSGMGYAGAEDLEQLYKKTNLVRITGAGLIESHPHDITITREAPNYQRGD</sequence>
<feature type="active site" description="Proton acceptor" evidence="13 14">
    <location>
        <position position="407"/>
    </location>
</feature>
<dbReference type="OrthoDB" id="9805398at2"/>
<feature type="binding site" evidence="13">
    <location>
        <position position="472"/>
    </location>
    <ligand>
        <name>K(+)</name>
        <dbReference type="ChEBI" id="CHEBI:29103"/>
        <note>ligand shared between two tetrameric partners</note>
    </ligand>
</feature>
<evidence type="ECO:0000313" key="23">
    <source>
        <dbReference type="Proteomes" id="UP000050430"/>
    </source>
</evidence>
<dbReference type="SUPFAM" id="SSF51412">
    <property type="entry name" value="Inosine monophosphate dehydrogenase (IMPDH)"/>
    <property type="match status" value="1"/>
</dbReference>
<evidence type="ECO:0000256" key="9">
    <source>
        <dbReference type="ARBA" id="ARBA00023002"/>
    </source>
</evidence>
<evidence type="ECO:0000256" key="10">
    <source>
        <dbReference type="ARBA" id="ARBA00023027"/>
    </source>
</evidence>
<keyword evidence="8 13" id="KW-0630">Potassium</keyword>
<evidence type="ECO:0000256" key="16">
    <source>
        <dbReference type="PIRSR" id="PIRSR000130-3"/>
    </source>
</evidence>
<evidence type="ECO:0000256" key="4">
    <source>
        <dbReference type="ARBA" id="ARBA00022723"/>
    </source>
</evidence>
<dbReference type="InterPro" id="IPR046342">
    <property type="entry name" value="CBS_dom_sf"/>
</dbReference>
<dbReference type="STRING" id="229920.ADM99_12940"/>
<dbReference type="GO" id="GO:0006177">
    <property type="term" value="P:GMP biosynthetic process"/>
    <property type="evidence" value="ECO:0007669"/>
    <property type="project" value="UniProtKB-UniRule"/>
</dbReference>
<evidence type="ECO:0000256" key="17">
    <source>
        <dbReference type="PIRSR" id="PIRSR000130-4"/>
    </source>
</evidence>
<evidence type="ECO:0000256" key="2">
    <source>
        <dbReference type="ARBA" id="ARBA00005502"/>
    </source>
</evidence>
<comment type="function">
    <text evidence="13">Catalyzes the conversion of inosine 5'-phosphate (IMP) to xanthosine 5'-phosphate (XMP), the first committed and rate-limiting step in the de novo synthesis of guanine nucleotides, and therefore plays an important role in the regulation of cell growth.</text>
</comment>
<evidence type="ECO:0000256" key="6">
    <source>
        <dbReference type="ARBA" id="ARBA00022749"/>
    </source>
</evidence>
<keyword evidence="5" id="KW-0677">Repeat</keyword>
<feature type="binding site" evidence="13 15">
    <location>
        <begin position="391"/>
        <end position="395"/>
    </location>
    <ligand>
        <name>IMP</name>
        <dbReference type="ChEBI" id="CHEBI:58053"/>
    </ligand>
</feature>
<dbReference type="SMART" id="SM01240">
    <property type="entry name" value="IMPDH"/>
    <property type="match status" value="1"/>
</dbReference>
<comment type="caution">
    <text evidence="22">The sequence shown here is derived from an EMBL/GenBank/DDBJ whole genome shotgun (WGS) entry which is preliminary data.</text>
</comment>
<feature type="binding site" evidence="13 15">
    <location>
        <position position="309"/>
    </location>
    <ligand>
        <name>IMP</name>
        <dbReference type="ChEBI" id="CHEBI:58053"/>
    </ligand>
</feature>
<feature type="domain" description="CBS" evidence="21">
    <location>
        <begin position="160"/>
        <end position="220"/>
    </location>
</feature>
<comment type="similarity">
    <text evidence="2 13 19">Belongs to the IMPDH/GMPR family.</text>
</comment>
<dbReference type="Pfam" id="PF00571">
    <property type="entry name" value="CBS"/>
    <property type="match status" value="2"/>
</dbReference>
<protein>
    <recommendedName>
        <fullName evidence="13 20">Inosine-5'-monophosphate dehydrogenase</fullName>
        <shortName evidence="13">IMP dehydrogenase</shortName>
        <shortName evidence="13">IMPD</shortName>
        <shortName evidence="13">IMPDH</shortName>
        <ecNumber evidence="13 20">1.1.1.205</ecNumber>
    </recommendedName>
</protein>
<comment type="cofactor">
    <cofactor evidence="1 13">
        <name>K(+)</name>
        <dbReference type="ChEBI" id="CHEBI:29103"/>
    </cofactor>
</comment>
<evidence type="ECO:0000256" key="14">
    <source>
        <dbReference type="PIRSR" id="PIRSR000130-1"/>
    </source>
</evidence>
<dbReference type="PIRSF" id="PIRSF000130">
    <property type="entry name" value="IMPDH"/>
    <property type="match status" value="1"/>
</dbReference>
<dbReference type="InterPro" id="IPR005990">
    <property type="entry name" value="IMP_DH"/>
</dbReference>
<dbReference type="EMBL" id="LGCK01000012">
    <property type="protein sequence ID" value="KPL71159.1"/>
    <property type="molecule type" value="Genomic_DNA"/>
</dbReference>
<dbReference type="PANTHER" id="PTHR11911">
    <property type="entry name" value="INOSINE-5-MONOPHOSPHATE DEHYDROGENASE RELATED"/>
    <property type="match status" value="1"/>
</dbReference>
<evidence type="ECO:0000259" key="21">
    <source>
        <dbReference type="PROSITE" id="PS51371"/>
    </source>
</evidence>
<evidence type="ECO:0000256" key="13">
    <source>
        <dbReference type="HAMAP-Rule" id="MF_01964"/>
    </source>
</evidence>
<feature type="active site" description="Thioimidate intermediate" evidence="13 14">
    <location>
        <position position="311"/>
    </location>
</feature>
<feature type="domain" description="CBS" evidence="21">
    <location>
        <begin position="97"/>
        <end position="156"/>
    </location>
</feature>
<evidence type="ECO:0000256" key="3">
    <source>
        <dbReference type="ARBA" id="ARBA00011881"/>
    </source>
</evidence>
<dbReference type="GO" id="GO:0006183">
    <property type="term" value="P:GTP biosynthetic process"/>
    <property type="evidence" value="ECO:0007669"/>
    <property type="project" value="TreeGrafter"/>
</dbReference>
<feature type="binding site" evidence="13 15">
    <location>
        <begin position="344"/>
        <end position="346"/>
    </location>
    <ligand>
        <name>IMP</name>
        <dbReference type="ChEBI" id="CHEBI:58053"/>
    </ligand>
</feature>
<evidence type="ECO:0000256" key="18">
    <source>
        <dbReference type="PROSITE-ProRule" id="PRU00703"/>
    </source>
</evidence>
<reference evidence="22 23" key="1">
    <citation type="submission" date="2015-07" db="EMBL/GenBank/DDBJ databases">
        <title>Genome sequence of Leptolinea tardivitalis DSM 16556.</title>
        <authorList>
            <person name="Hemp J."/>
            <person name="Ward L.M."/>
            <person name="Pace L.A."/>
            <person name="Fischer W.W."/>
        </authorList>
    </citation>
    <scope>NUCLEOTIDE SEQUENCE [LARGE SCALE GENOMIC DNA]</scope>
    <source>
        <strain evidence="22 23">YMTK-2</strain>
    </source>
</reference>
<dbReference type="Gene3D" id="3.20.20.70">
    <property type="entry name" value="Aldolase class I"/>
    <property type="match status" value="1"/>
</dbReference>
<comment type="activity regulation">
    <text evidence="13">Mycophenolic acid (MPA) is a non-competitive inhibitor that prevents formation of the closed enzyme conformation by binding to the same site as the amobile flap. In contrast, mizoribine monophosphate (MZP) is a competitive inhibitor that induces the closed conformation. MPA is a potent inhibitor of mammalian IMPDHs but a poor inhibitor of the bacterial enzymes. MZP is a more potent inhibitor of bacterial IMPDH.</text>
</comment>
<keyword evidence="4 13" id="KW-0479">Metal-binding</keyword>
<dbReference type="PROSITE" id="PS51371">
    <property type="entry name" value="CBS"/>
    <property type="match status" value="2"/>
</dbReference>
<feature type="binding site" evidence="13">
    <location>
        <position position="474"/>
    </location>
    <ligand>
        <name>K(+)</name>
        <dbReference type="ChEBI" id="CHEBI:29103"/>
        <note>ligand shared between two tetrameric partners</note>
    </ligand>
</feature>
<feature type="binding site" evidence="13 16">
    <location>
        <begin position="304"/>
        <end position="306"/>
    </location>
    <ligand>
        <name>NAD(+)</name>
        <dbReference type="ChEBI" id="CHEBI:57540"/>
    </ligand>
</feature>
<dbReference type="PANTHER" id="PTHR11911:SF111">
    <property type="entry name" value="INOSINE-5'-MONOPHOSPHATE DEHYDROGENASE"/>
    <property type="match status" value="1"/>
</dbReference>
<keyword evidence="23" id="KW-1185">Reference proteome</keyword>
<keyword evidence="7 13" id="KW-0658">Purine biosynthesis</keyword>
<dbReference type="RefSeq" id="WP_062422912.1">
    <property type="nucleotide sequence ID" value="NZ_BBYA01000011.1"/>
</dbReference>
<evidence type="ECO:0000256" key="20">
    <source>
        <dbReference type="RuleBase" id="RU003928"/>
    </source>
</evidence>
<evidence type="ECO:0000256" key="15">
    <source>
        <dbReference type="PIRSR" id="PIRSR000130-2"/>
    </source>
</evidence>
<dbReference type="InterPro" id="IPR000644">
    <property type="entry name" value="CBS_dom"/>
</dbReference>
<dbReference type="GO" id="GO:0046872">
    <property type="term" value="F:metal ion binding"/>
    <property type="evidence" value="ECO:0007669"/>
    <property type="project" value="UniProtKB-UniRule"/>
</dbReference>
<dbReference type="CDD" id="cd04601">
    <property type="entry name" value="CBS_pair_IMPDH"/>
    <property type="match status" value="1"/>
</dbReference>
<keyword evidence="10 13" id="KW-0520">NAD</keyword>
<feature type="binding site" evidence="13">
    <location>
        <position position="254"/>
    </location>
    <ligand>
        <name>NAD(+)</name>
        <dbReference type="ChEBI" id="CHEBI:57540"/>
    </ligand>
</feature>
<accession>A0A0P6X9L5</accession>
<dbReference type="InterPro" id="IPR001093">
    <property type="entry name" value="IMP_DH_GMPRt"/>
</dbReference>
<comment type="caution">
    <text evidence="13">Lacks conserved residue(s) required for the propagation of feature annotation.</text>
</comment>
<comment type="subunit">
    <text evidence="3 13">Homotetramer.</text>
</comment>
<evidence type="ECO:0000256" key="12">
    <source>
        <dbReference type="ARBA" id="ARBA00048028"/>
    </source>
</evidence>
<evidence type="ECO:0000256" key="5">
    <source>
        <dbReference type="ARBA" id="ARBA00022737"/>
    </source>
</evidence>
<dbReference type="CDD" id="cd00381">
    <property type="entry name" value="IMPDH"/>
    <property type="match status" value="1"/>
</dbReference>
<feature type="binding site" description="in other chain" evidence="13 17">
    <location>
        <position position="306"/>
    </location>
    <ligand>
        <name>K(+)</name>
        <dbReference type="ChEBI" id="CHEBI:29103"/>
        <note>ligand shared between two tetrameric partners</note>
    </ligand>
</feature>
<dbReference type="FunFam" id="3.20.20.70:FF:000003">
    <property type="entry name" value="GMP reductase"/>
    <property type="match status" value="1"/>
</dbReference>
<name>A0A0P6X9L5_9CHLR</name>
<feature type="binding site" description="in other chain" evidence="13 17">
    <location>
        <position position="308"/>
    </location>
    <ligand>
        <name>K(+)</name>
        <dbReference type="ChEBI" id="CHEBI:29103"/>
        <note>ligand shared between two tetrameric partners</note>
    </ligand>
</feature>
<dbReference type="UniPathway" id="UPA00601">
    <property type="reaction ID" value="UER00295"/>
</dbReference>
<feature type="binding site" description="in other chain" evidence="13 17">
    <location>
        <position position="311"/>
    </location>
    <ligand>
        <name>K(+)</name>
        <dbReference type="ChEBI" id="CHEBI:29103"/>
        <note>ligand shared between two tetrameric partners</note>
    </ligand>
</feature>
<dbReference type="EC" id="1.1.1.205" evidence="13 20"/>
<evidence type="ECO:0000256" key="1">
    <source>
        <dbReference type="ARBA" id="ARBA00001958"/>
    </source>
</evidence>
<dbReference type="GO" id="GO:0003938">
    <property type="term" value="F:IMP dehydrogenase activity"/>
    <property type="evidence" value="ECO:0007669"/>
    <property type="project" value="UniProtKB-UniRule"/>
</dbReference>
<dbReference type="HAMAP" id="MF_01964">
    <property type="entry name" value="IMPDH"/>
    <property type="match status" value="1"/>
</dbReference>
<evidence type="ECO:0000256" key="8">
    <source>
        <dbReference type="ARBA" id="ARBA00022958"/>
    </source>
</evidence>
<keyword evidence="9 13" id="KW-0560">Oxidoreductase</keyword>
<evidence type="ECO:0000256" key="19">
    <source>
        <dbReference type="RuleBase" id="RU003927"/>
    </source>
</evidence>
<dbReference type="AlphaFoldDB" id="A0A0P6X9L5"/>
<comment type="catalytic activity">
    <reaction evidence="12 13 20">
        <text>IMP + NAD(+) + H2O = XMP + NADH + H(+)</text>
        <dbReference type="Rhea" id="RHEA:11708"/>
        <dbReference type="ChEBI" id="CHEBI:15377"/>
        <dbReference type="ChEBI" id="CHEBI:15378"/>
        <dbReference type="ChEBI" id="CHEBI:57464"/>
        <dbReference type="ChEBI" id="CHEBI:57540"/>
        <dbReference type="ChEBI" id="CHEBI:57945"/>
        <dbReference type="ChEBI" id="CHEBI:58053"/>
        <dbReference type="EC" id="1.1.1.205"/>
    </reaction>
</comment>
<feature type="binding site" evidence="13 15">
    <location>
        <position position="418"/>
    </location>
    <ligand>
        <name>IMP</name>
        <dbReference type="ChEBI" id="CHEBI:58053"/>
    </ligand>
</feature>
<gene>
    <name evidence="13" type="primary">guaB</name>
    <name evidence="22" type="ORF">ADM99_12940</name>
</gene>
<dbReference type="Proteomes" id="UP000050430">
    <property type="component" value="Unassembled WGS sequence"/>
</dbReference>
<keyword evidence="11 18" id="KW-0129">CBS domain</keyword>
<dbReference type="SMART" id="SM00116">
    <property type="entry name" value="CBS"/>
    <property type="match status" value="2"/>
</dbReference>
<organism evidence="22 23">
    <name type="scientific">Leptolinea tardivitalis</name>
    <dbReference type="NCBI Taxonomy" id="229920"/>
    <lineage>
        <taxon>Bacteria</taxon>
        <taxon>Bacillati</taxon>
        <taxon>Chloroflexota</taxon>
        <taxon>Anaerolineae</taxon>
        <taxon>Anaerolineales</taxon>
        <taxon>Anaerolineaceae</taxon>
        <taxon>Leptolinea</taxon>
    </lineage>
</organism>
<dbReference type="InterPro" id="IPR015875">
    <property type="entry name" value="IMP_DH/GMP_Rdtase_CS"/>
</dbReference>
<dbReference type="PROSITE" id="PS00487">
    <property type="entry name" value="IMP_DH_GMP_RED"/>
    <property type="match status" value="1"/>
</dbReference>
<keyword evidence="6 13" id="KW-0332">GMP biosynthesis</keyword>
<dbReference type="PATRIC" id="fig|229920.5.peg.2913"/>
<feature type="binding site" evidence="13">
    <location>
        <position position="473"/>
    </location>
    <ligand>
        <name>K(+)</name>
        <dbReference type="ChEBI" id="CHEBI:29103"/>
        <note>ligand shared between two tetrameric partners</note>
    </ligand>
</feature>
<feature type="binding site" evidence="16">
    <location>
        <begin position="254"/>
        <end position="256"/>
    </location>
    <ligand>
        <name>NAD(+)</name>
        <dbReference type="ChEBI" id="CHEBI:57540"/>
    </ligand>
</feature>
<evidence type="ECO:0000313" key="22">
    <source>
        <dbReference type="EMBL" id="KPL71159.1"/>
    </source>
</evidence>
<dbReference type="NCBIfam" id="TIGR01302">
    <property type="entry name" value="IMP_dehydrog"/>
    <property type="match status" value="1"/>
</dbReference>
<comment type="pathway">
    <text evidence="13 20">Purine metabolism; XMP biosynthesis via de novo pathway; XMP from IMP: step 1/1.</text>
</comment>
<evidence type="ECO:0000256" key="7">
    <source>
        <dbReference type="ARBA" id="ARBA00022755"/>
    </source>
</evidence>
<feature type="binding site" evidence="13 15">
    <location>
        <begin position="367"/>
        <end position="368"/>
    </location>
    <ligand>
        <name>IMP</name>
        <dbReference type="ChEBI" id="CHEBI:58053"/>
    </ligand>
</feature>
<dbReference type="GO" id="GO:0000166">
    <property type="term" value="F:nucleotide binding"/>
    <property type="evidence" value="ECO:0007669"/>
    <property type="project" value="UniProtKB-UniRule"/>
</dbReference>